<evidence type="ECO:0000313" key="1">
    <source>
        <dbReference type="EMBL" id="CUV01331.1"/>
    </source>
</evidence>
<accession>A0A160V6C6</accession>
<protein>
    <submittedName>
        <fullName evidence="1">Uncharacterized protein</fullName>
    </submittedName>
</protein>
<sequence length="114" mass="12173">MLVEVEVVSGESSPLDLHRMFDLLTDPIEVVRVFATNPMGEDLWCRITGWSSNGPCAAMSAQAEDSGEGVVMLVYGGDEGVRLQPAGSGDDWDLANLSQWGEACLMLANGTPVE</sequence>
<gene>
    <name evidence="1" type="ORF">MGWOODY_Clf940</name>
</gene>
<reference evidence="1" key="1">
    <citation type="submission" date="2015-10" db="EMBL/GenBank/DDBJ databases">
        <authorList>
            <person name="Gilbert D.G."/>
        </authorList>
    </citation>
    <scope>NUCLEOTIDE SEQUENCE</scope>
</reference>
<dbReference type="EMBL" id="FAXA01000052">
    <property type="protein sequence ID" value="CUV01331.1"/>
    <property type="molecule type" value="Genomic_DNA"/>
</dbReference>
<name>A0A160V6C6_9ZZZZ</name>
<dbReference type="AlphaFoldDB" id="A0A160V6C6"/>
<proteinExistence type="predicted"/>
<organism evidence="1">
    <name type="scientific">hydrothermal vent metagenome</name>
    <dbReference type="NCBI Taxonomy" id="652676"/>
    <lineage>
        <taxon>unclassified sequences</taxon>
        <taxon>metagenomes</taxon>
        <taxon>ecological metagenomes</taxon>
    </lineage>
</organism>